<reference evidence="4" key="1">
    <citation type="submission" date="2009-08" db="EMBL/GenBank/DDBJ databases">
        <title>Annotation of Salpingoeca rosetta.</title>
        <authorList>
            <consortium name="The Broad Institute Genome Sequencing Platform"/>
            <person name="Russ C."/>
            <person name="Cuomo C."/>
            <person name="Burger G."/>
            <person name="Gray M.W."/>
            <person name="Holland P.W.H."/>
            <person name="King N."/>
            <person name="Lang F.B.F."/>
            <person name="Roger A.J."/>
            <person name="Ruiz-Trillo I."/>
            <person name="Young S.K."/>
            <person name="Zeng Q."/>
            <person name="Gargeya S."/>
            <person name="Alvarado L."/>
            <person name="Berlin A."/>
            <person name="Chapman S.B."/>
            <person name="Chen Z."/>
            <person name="Freedman E."/>
            <person name="Gellesch M."/>
            <person name="Goldberg J."/>
            <person name="Griggs A."/>
            <person name="Gujja S."/>
            <person name="Heilman E."/>
            <person name="Heiman D."/>
            <person name="Howarth C."/>
            <person name="Mehta T."/>
            <person name="Neiman D."/>
            <person name="Pearson M."/>
            <person name="Roberts A."/>
            <person name="Saif S."/>
            <person name="Shea T."/>
            <person name="Shenoy N."/>
            <person name="Sisk P."/>
            <person name="Stolte C."/>
            <person name="Sykes S."/>
            <person name="White J."/>
            <person name="Yandava C."/>
            <person name="Haas B."/>
            <person name="Nusbaum C."/>
            <person name="Birren B."/>
        </authorList>
    </citation>
    <scope>NUCLEOTIDE SEQUENCE</scope>
    <source>
        <strain evidence="4">ATCC 50818</strain>
    </source>
</reference>
<dbReference type="EMBL" id="GL832959">
    <property type="protein sequence ID" value="EGD81664.1"/>
    <property type="molecule type" value="Genomic_DNA"/>
</dbReference>
<dbReference type="KEGG" id="sre:PTSG_02378"/>
<dbReference type="AlphaFoldDB" id="F2U212"/>
<protein>
    <recommendedName>
        <fullName evidence="6">Sensitive to high expression protein 9, mitochondrial</fullName>
    </recommendedName>
</protein>
<keyword evidence="3" id="KW-1133">Transmembrane helix</keyword>
<proteinExistence type="predicted"/>
<evidence type="ECO:0008006" key="6">
    <source>
        <dbReference type="Google" id="ProtNLM"/>
    </source>
</evidence>
<accession>F2U212</accession>
<evidence type="ECO:0000313" key="5">
    <source>
        <dbReference type="Proteomes" id="UP000007799"/>
    </source>
</evidence>
<evidence type="ECO:0000256" key="3">
    <source>
        <dbReference type="SAM" id="Phobius"/>
    </source>
</evidence>
<keyword evidence="5" id="KW-1185">Reference proteome</keyword>
<evidence type="ECO:0000313" key="4">
    <source>
        <dbReference type="EMBL" id="EGD81664.1"/>
    </source>
</evidence>
<keyword evidence="1" id="KW-0175">Coiled coil</keyword>
<organism evidence="4 5">
    <name type="scientific">Salpingoeca rosetta (strain ATCC 50818 / BSB-021)</name>
    <dbReference type="NCBI Taxonomy" id="946362"/>
    <lineage>
        <taxon>Eukaryota</taxon>
        <taxon>Choanoflagellata</taxon>
        <taxon>Craspedida</taxon>
        <taxon>Salpingoecidae</taxon>
        <taxon>Salpingoeca</taxon>
    </lineage>
</organism>
<feature type="transmembrane region" description="Helical" evidence="3">
    <location>
        <begin position="278"/>
        <end position="297"/>
    </location>
</feature>
<dbReference type="RefSeq" id="XP_004996868.1">
    <property type="nucleotide sequence ID" value="XM_004996811.1"/>
</dbReference>
<dbReference type="InParanoid" id="F2U212"/>
<gene>
    <name evidence="4" type="ORF">PTSG_02378</name>
</gene>
<feature type="region of interest" description="Disordered" evidence="2">
    <location>
        <begin position="12"/>
        <end position="34"/>
    </location>
</feature>
<keyword evidence="3" id="KW-0812">Transmembrane</keyword>
<keyword evidence="3" id="KW-0472">Membrane</keyword>
<evidence type="ECO:0000256" key="2">
    <source>
        <dbReference type="SAM" id="MobiDB-lite"/>
    </source>
</evidence>
<feature type="coiled-coil region" evidence="1">
    <location>
        <begin position="166"/>
        <end position="193"/>
    </location>
</feature>
<sequence>MLWRTARALARSGVQSGGGGGGGGGSGGVVGPKRRKMWLPSLNEEVGGCRLQLRAQSTSTTATTATTARTAAAASTSAFYQKWFQDLREEGAQLIAALRHGHNSSDGTTLSVDGGLGAGDGGVAVDGQRSPFQAKMDAIKRFYVTLMGMKEVTTARTEVEAYRQLLLHKDAELKQRQQQYQAAEQEVLKQEHLWKQIEEDIENQDWLTFAQRQQQKMRARKEWEQDHQHVVNDAIAKEDDMNTCQQQREDALSKYIDALWRCQHAEEQQFEADRNIRYYTFLLSLVAIIPILVFAYSRRWMVARSIRETLSPFLQDLNQTLELEQPSAGRGDVHDEDTTATAVASYQNTIKALEAEIAALKSTGGGEGQQVMATALQHDASALYRDVDKLASMMEEDRATIDTYTRGTRNAVITAAVVSSAAFLYALGSRGG</sequence>
<dbReference type="GeneID" id="16077460"/>
<feature type="compositionally biased region" description="Gly residues" evidence="2">
    <location>
        <begin position="15"/>
        <end position="30"/>
    </location>
</feature>
<feature type="transmembrane region" description="Helical" evidence="3">
    <location>
        <begin position="411"/>
        <end position="428"/>
    </location>
</feature>
<dbReference type="Proteomes" id="UP000007799">
    <property type="component" value="Unassembled WGS sequence"/>
</dbReference>
<name>F2U212_SALR5</name>
<evidence type="ECO:0000256" key="1">
    <source>
        <dbReference type="SAM" id="Coils"/>
    </source>
</evidence>